<feature type="compositionally biased region" description="Polar residues" evidence="1">
    <location>
        <begin position="193"/>
        <end position="202"/>
    </location>
</feature>
<protein>
    <submittedName>
        <fullName evidence="2">Uncharacterized protein</fullName>
    </submittedName>
</protein>
<dbReference type="AlphaFoldDB" id="A0A165C7W1"/>
<evidence type="ECO:0000313" key="3">
    <source>
        <dbReference type="Proteomes" id="UP000076871"/>
    </source>
</evidence>
<proteinExistence type="predicted"/>
<dbReference type="EMBL" id="KV427653">
    <property type="protein sequence ID" value="KZT02353.1"/>
    <property type="molecule type" value="Genomic_DNA"/>
</dbReference>
<dbReference type="InParanoid" id="A0A165C7W1"/>
<dbReference type="Proteomes" id="UP000076871">
    <property type="component" value="Unassembled WGS sequence"/>
</dbReference>
<reference evidence="2 3" key="1">
    <citation type="journal article" date="2016" name="Mol. Biol. Evol.">
        <title>Comparative Genomics of Early-Diverging Mushroom-Forming Fungi Provides Insights into the Origins of Lignocellulose Decay Capabilities.</title>
        <authorList>
            <person name="Nagy L.G."/>
            <person name="Riley R."/>
            <person name="Tritt A."/>
            <person name="Adam C."/>
            <person name="Daum C."/>
            <person name="Floudas D."/>
            <person name="Sun H."/>
            <person name="Yadav J.S."/>
            <person name="Pangilinan J."/>
            <person name="Larsson K.H."/>
            <person name="Matsuura K."/>
            <person name="Barry K."/>
            <person name="Labutti K."/>
            <person name="Kuo R."/>
            <person name="Ohm R.A."/>
            <person name="Bhattacharya S.S."/>
            <person name="Shirouzu T."/>
            <person name="Yoshinaga Y."/>
            <person name="Martin F.M."/>
            <person name="Grigoriev I.V."/>
            <person name="Hibbett D.S."/>
        </authorList>
    </citation>
    <scope>NUCLEOTIDE SEQUENCE [LARGE SCALE GENOMIC DNA]</scope>
    <source>
        <strain evidence="2 3">93-53</strain>
    </source>
</reference>
<evidence type="ECO:0000313" key="2">
    <source>
        <dbReference type="EMBL" id="KZT02353.1"/>
    </source>
</evidence>
<accession>A0A165C7W1</accession>
<keyword evidence="3" id="KW-1185">Reference proteome</keyword>
<name>A0A165C7W1_9APHY</name>
<dbReference type="RefSeq" id="XP_040760093.1">
    <property type="nucleotide sequence ID" value="XM_040907288.1"/>
</dbReference>
<feature type="region of interest" description="Disordered" evidence="1">
    <location>
        <begin position="179"/>
        <end position="219"/>
    </location>
</feature>
<organism evidence="2 3">
    <name type="scientific">Laetiporus sulphureus 93-53</name>
    <dbReference type="NCBI Taxonomy" id="1314785"/>
    <lineage>
        <taxon>Eukaryota</taxon>
        <taxon>Fungi</taxon>
        <taxon>Dikarya</taxon>
        <taxon>Basidiomycota</taxon>
        <taxon>Agaricomycotina</taxon>
        <taxon>Agaricomycetes</taxon>
        <taxon>Polyporales</taxon>
        <taxon>Laetiporus</taxon>
    </lineage>
</organism>
<dbReference type="GeneID" id="63824317"/>
<sequence length="219" mass="24090">MPLAQSPIFLLPAVIDNRTSQPEVRRKVRILFPYGLAGIHRMSQFSDVERLSQDRFEIIVSVPGQLEGCDVRDWCFSKRSAADDENIVCECVPVNVGLGEKKQIVQRGITYTLAIKRNGPAAGWRAICEVTRGVAPNTSAIVTEKTLVSLSQGIVNHLREISCAARMVRCSGVSDSKWARCPQDPPSEMRSGPTMSSETLKTSAWVRKDITQPPARPAG</sequence>
<evidence type="ECO:0000256" key="1">
    <source>
        <dbReference type="SAM" id="MobiDB-lite"/>
    </source>
</evidence>
<gene>
    <name evidence="2" type="ORF">LAESUDRAFT_716946</name>
</gene>